<dbReference type="EMBL" id="FNFH01000012">
    <property type="protein sequence ID" value="SDK82985.1"/>
    <property type="molecule type" value="Genomic_DNA"/>
</dbReference>
<dbReference type="Proteomes" id="UP000199305">
    <property type="component" value="Unassembled WGS sequence"/>
</dbReference>
<gene>
    <name evidence="2" type="ORF">SAMN05216212_0034</name>
</gene>
<evidence type="ECO:0000313" key="3">
    <source>
        <dbReference type="Proteomes" id="UP000199305"/>
    </source>
</evidence>
<dbReference type="PROSITE" id="PS51257">
    <property type="entry name" value="PROKAR_LIPOPROTEIN"/>
    <property type="match status" value="1"/>
</dbReference>
<reference evidence="3" key="1">
    <citation type="submission" date="2016-10" db="EMBL/GenBank/DDBJ databases">
        <authorList>
            <person name="Varghese N."/>
            <person name="Submissions S."/>
        </authorList>
    </citation>
    <scope>NUCLEOTIDE SEQUENCE [LARGE SCALE GENOMIC DNA]</scope>
    <source>
        <strain evidence="3">CGMCC 1.10658</strain>
    </source>
</reference>
<keyword evidence="3" id="KW-1185">Reference proteome</keyword>
<proteinExistence type="predicted"/>
<feature type="chain" id="PRO_5011449932" evidence="1">
    <location>
        <begin position="21"/>
        <end position="425"/>
    </location>
</feature>
<accession>A0A1G9F3Y0</accession>
<dbReference type="RefSeq" id="WP_139169644.1">
    <property type="nucleotide sequence ID" value="NZ_FNFH01000012.1"/>
</dbReference>
<organism evidence="2 3">
    <name type="scientific">Microbulbifer yueqingensis</name>
    <dbReference type="NCBI Taxonomy" id="658219"/>
    <lineage>
        <taxon>Bacteria</taxon>
        <taxon>Pseudomonadati</taxon>
        <taxon>Pseudomonadota</taxon>
        <taxon>Gammaproteobacteria</taxon>
        <taxon>Cellvibrionales</taxon>
        <taxon>Microbulbiferaceae</taxon>
        <taxon>Microbulbifer</taxon>
    </lineage>
</organism>
<dbReference type="AlphaFoldDB" id="A0A1G9F3Y0"/>
<name>A0A1G9F3Y0_9GAMM</name>
<feature type="signal peptide" evidence="1">
    <location>
        <begin position="1"/>
        <end position="20"/>
    </location>
</feature>
<evidence type="ECO:0000313" key="2">
    <source>
        <dbReference type="EMBL" id="SDK82985.1"/>
    </source>
</evidence>
<protein>
    <submittedName>
        <fullName evidence="2">Uncharacterized protein</fullName>
    </submittedName>
</protein>
<keyword evidence="1" id="KW-0732">Signal</keyword>
<sequence>MIRIISIFLAASLISSCASSGLQDLDRTSLKQMSIRVISATYRPEIIVQDVSPAYYPLFAYFNHSPADEVFYDKDMKDSLGSSYLHLNHHTFTFQSCTDDPTTLAKALTVNKLNELAVPIPVDPITGTALSLTSCLASSLRNKLDQSSFDWLPDYISTRARISNVKASLSDLETTSIINSSFKRGLIPAGMFREATFFTEDSRIGKPVKGAVKKVEEDFLLITNTEFALTNDTAALEISTEYSLYETLTGTIVHKGIAVYFSQPVGNRLVPITPSGREHMAEQISQKYDISSATSRTEEIQLASKVRESMRRLDKKLELVGSELDMNQYWTADNGYAARSAIQEGINEVSAMIKADLNGTICGNQAQAQRIEAVKPDSFRCLLSQEQHRKRERFQVGRESTLISYQKNWYPVSANSLNFRHIADM</sequence>
<evidence type="ECO:0000256" key="1">
    <source>
        <dbReference type="SAM" id="SignalP"/>
    </source>
</evidence>